<gene>
    <name evidence="7" type="ORF">METZ01_LOCUS134451</name>
</gene>
<dbReference type="EMBL" id="UINC01019285">
    <property type="protein sequence ID" value="SVA81597.1"/>
    <property type="molecule type" value="Genomic_DNA"/>
</dbReference>
<evidence type="ECO:0008006" key="8">
    <source>
        <dbReference type="Google" id="ProtNLM"/>
    </source>
</evidence>
<name>A0A381YYQ9_9ZZZZ</name>
<evidence type="ECO:0000256" key="4">
    <source>
        <dbReference type="ARBA" id="ARBA00023002"/>
    </source>
</evidence>
<dbReference type="Pfam" id="PF00174">
    <property type="entry name" value="Oxidored_molyb"/>
    <property type="match status" value="1"/>
</dbReference>
<evidence type="ECO:0000313" key="7">
    <source>
        <dbReference type="EMBL" id="SVA81597.1"/>
    </source>
</evidence>
<evidence type="ECO:0000256" key="2">
    <source>
        <dbReference type="ARBA" id="ARBA00022505"/>
    </source>
</evidence>
<evidence type="ECO:0000256" key="3">
    <source>
        <dbReference type="ARBA" id="ARBA00022723"/>
    </source>
</evidence>
<evidence type="ECO:0000259" key="6">
    <source>
        <dbReference type="Pfam" id="PF03404"/>
    </source>
</evidence>
<organism evidence="7">
    <name type="scientific">marine metagenome</name>
    <dbReference type="NCBI Taxonomy" id="408172"/>
    <lineage>
        <taxon>unclassified sequences</taxon>
        <taxon>metagenomes</taxon>
        <taxon>ecological metagenomes</taxon>
    </lineage>
</organism>
<dbReference type="GO" id="GO:0006790">
    <property type="term" value="P:sulfur compound metabolic process"/>
    <property type="evidence" value="ECO:0007669"/>
    <property type="project" value="TreeGrafter"/>
</dbReference>
<proteinExistence type="predicted"/>
<dbReference type="GO" id="GO:0030151">
    <property type="term" value="F:molybdenum ion binding"/>
    <property type="evidence" value="ECO:0007669"/>
    <property type="project" value="InterPro"/>
</dbReference>
<dbReference type="PANTHER" id="PTHR19372:SF7">
    <property type="entry name" value="SULFITE OXIDASE, MITOCHONDRIAL"/>
    <property type="match status" value="1"/>
</dbReference>
<keyword evidence="2" id="KW-0500">Molybdenum</keyword>
<feature type="domain" description="Moybdenum cofactor oxidoreductase dimerisation" evidence="6">
    <location>
        <begin position="267"/>
        <end position="358"/>
    </location>
</feature>
<dbReference type="AlphaFoldDB" id="A0A381YYQ9"/>
<dbReference type="GO" id="GO:0008482">
    <property type="term" value="F:sulfite oxidase activity"/>
    <property type="evidence" value="ECO:0007669"/>
    <property type="project" value="TreeGrafter"/>
</dbReference>
<dbReference type="GO" id="GO:0043546">
    <property type="term" value="F:molybdopterin cofactor binding"/>
    <property type="evidence" value="ECO:0007669"/>
    <property type="project" value="TreeGrafter"/>
</dbReference>
<dbReference type="InterPro" id="IPR036374">
    <property type="entry name" value="OxRdtase_Mopterin-bd_sf"/>
</dbReference>
<dbReference type="InterPro" id="IPR000572">
    <property type="entry name" value="OxRdtase_Mopterin-bd_dom"/>
</dbReference>
<comment type="cofactor">
    <cofactor evidence="1">
        <name>Mo-molybdopterin</name>
        <dbReference type="ChEBI" id="CHEBI:71302"/>
    </cofactor>
</comment>
<keyword evidence="3" id="KW-0479">Metal-binding</keyword>
<dbReference type="Gene3D" id="2.60.40.650">
    <property type="match status" value="1"/>
</dbReference>
<dbReference type="SUPFAM" id="SSF81296">
    <property type="entry name" value="E set domains"/>
    <property type="match status" value="1"/>
</dbReference>
<dbReference type="Gene3D" id="3.90.420.10">
    <property type="entry name" value="Oxidoreductase, molybdopterin-binding domain"/>
    <property type="match status" value="1"/>
</dbReference>
<dbReference type="InterPro" id="IPR014756">
    <property type="entry name" value="Ig_E-set"/>
</dbReference>
<dbReference type="SUPFAM" id="SSF56524">
    <property type="entry name" value="Oxidoreductase molybdopterin-binding domain"/>
    <property type="match status" value="1"/>
</dbReference>
<keyword evidence="4" id="KW-0560">Oxidoreductase</keyword>
<dbReference type="PANTHER" id="PTHR19372">
    <property type="entry name" value="SULFITE REDUCTASE"/>
    <property type="match status" value="1"/>
</dbReference>
<feature type="non-terminal residue" evidence="7">
    <location>
        <position position="1"/>
    </location>
</feature>
<evidence type="ECO:0000259" key="5">
    <source>
        <dbReference type="Pfam" id="PF00174"/>
    </source>
</evidence>
<evidence type="ECO:0000256" key="1">
    <source>
        <dbReference type="ARBA" id="ARBA00001924"/>
    </source>
</evidence>
<accession>A0A381YYQ9</accession>
<reference evidence="7" key="1">
    <citation type="submission" date="2018-05" db="EMBL/GenBank/DDBJ databases">
        <authorList>
            <person name="Lanie J.A."/>
            <person name="Ng W.-L."/>
            <person name="Kazmierczak K.M."/>
            <person name="Andrzejewski T.M."/>
            <person name="Davidsen T.M."/>
            <person name="Wayne K.J."/>
            <person name="Tettelin H."/>
            <person name="Glass J.I."/>
            <person name="Rusch D."/>
            <person name="Podicherti R."/>
            <person name="Tsui H.-C.T."/>
            <person name="Winkler M.E."/>
        </authorList>
    </citation>
    <scope>NUCLEOTIDE SEQUENCE</scope>
</reference>
<dbReference type="GO" id="GO:0020037">
    <property type="term" value="F:heme binding"/>
    <property type="evidence" value="ECO:0007669"/>
    <property type="project" value="TreeGrafter"/>
</dbReference>
<dbReference type="InterPro" id="IPR005066">
    <property type="entry name" value="MoCF_OxRdtse_dimer"/>
</dbReference>
<dbReference type="InterPro" id="IPR008335">
    <property type="entry name" value="Mopterin_OxRdtase_euk"/>
</dbReference>
<dbReference type="Pfam" id="PF03404">
    <property type="entry name" value="Mo-co_dimer"/>
    <property type="match status" value="1"/>
</dbReference>
<feature type="domain" description="Oxidoreductase molybdopterin-binding" evidence="5">
    <location>
        <begin position="42"/>
        <end position="216"/>
    </location>
</feature>
<protein>
    <recommendedName>
        <fullName evidence="8">Oxidoreductase molybdopterin-binding domain-containing protein</fullName>
    </recommendedName>
</protein>
<dbReference type="PRINTS" id="PR00407">
    <property type="entry name" value="EUMOPTERIN"/>
</dbReference>
<sequence length="360" mass="39940">VPTYVKDSSNLISLPSGLETPFEAQSDYITPNDQFFVCSASDTPRIDAETWTMTVAGDGVGRAITLSYRDLMAMPHKTVPAYLECAGNHRRLFEDVLGEPLNRRPSMTEVKWGLGGVGMAEWSGARLRDVLRQAKIRDSAYHVCPVGLDVGLEDADGIRVPMPVTKAMHPDTLIALTMNGDPLPPDHGFPARLIVPGWVGTYSIKWLGRIDVTTAHQWVYRNTELYVLAGDDWPVDASAPSKGAPITEQTIKSSLALPWPAELSPGPHRLHGWARSPDAEIVSVEWSVASDETWHEAEICSPNHRWAWVRFELEWEATTGTHELLTRASDKAGRTQPDRVPFNDGGYLFNMVHPHPVHVR</sequence>